<feature type="domain" description="HTH crp-type" evidence="5">
    <location>
        <begin position="150"/>
        <end position="223"/>
    </location>
</feature>
<dbReference type="InterPro" id="IPR036390">
    <property type="entry name" value="WH_DNA-bd_sf"/>
</dbReference>
<dbReference type="Gene3D" id="2.60.120.10">
    <property type="entry name" value="Jelly Rolls"/>
    <property type="match status" value="1"/>
</dbReference>
<keyword evidence="3" id="KW-0804">Transcription</keyword>
<dbReference type="InterPro" id="IPR018490">
    <property type="entry name" value="cNMP-bd_dom_sf"/>
</dbReference>
<keyword evidence="7" id="KW-1185">Reference proteome</keyword>
<sequence length="232" mass="26202">MDTSLNILEKLDQSEIFKGLTDKAYADVLASGRRLILQPKTILFQQGNSAVNVVLVNRGRLKLTKLNEQGREVILRYIGAGELTAAVAVIKNWNYPVTAEAIEETEAVLWDKPAMMQMMQGYPEITINLLNIILERIDDIQNRYLEVCTEHVDQRIARSLLRIMRRTGSKTNAGIQIDIPLSRQNIADYSGTTLYTVSRTLSAWEKKGWVKSGREKIIITNPHSLVKFSETG</sequence>
<evidence type="ECO:0000256" key="2">
    <source>
        <dbReference type="ARBA" id="ARBA00023125"/>
    </source>
</evidence>
<accession>C0QE92</accession>
<feature type="domain" description="Cyclic nucleotide-binding" evidence="4">
    <location>
        <begin position="16"/>
        <end position="136"/>
    </location>
</feature>
<dbReference type="GO" id="GO:0003700">
    <property type="term" value="F:DNA-binding transcription factor activity"/>
    <property type="evidence" value="ECO:0007669"/>
    <property type="project" value="TreeGrafter"/>
</dbReference>
<reference evidence="6 7" key="1">
    <citation type="journal article" date="2009" name="Environ. Microbiol.">
        <title>Genome sequence of Desulfobacterium autotrophicum HRM2, a marine sulfate reducer oxidizing organic carbon completely to carbon dioxide.</title>
        <authorList>
            <person name="Strittmatter A.W."/>
            <person name="Liesegang H."/>
            <person name="Rabus R."/>
            <person name="Decker I."/>
            <person name="Amann J."/>
            <person name="Andres S."/>
            <person name="Henne A."/>
            <person name="Fricke W.F."/>
            <person name="Martinez-Arias R."/>
            <person name="Bartels D."/>
            <person name="Goesmann A."/>
            <person name="Krause L."/>
            <person name="Puehler A."/>
            <person name="Klenk H.P."/>
            <person name="Richter M."/>
            <person name="Schuler M."/>
            <person name="Gloeckner F.O."/>
            <person name="Meyerdierks A."/>
            <person name="Gottschalk G."/>
            <person name="Amann R."/>
        </authorList>
    </citation>
    <scope>NUCLEOTIDE SEQUENCE [LARGE SCALE GENOMIC DNA]</scope>
    <source>
        <strain evidence="7">ATCC 43914 / DSM 3382 / HRM2</strain>
    </source>
</reference>
<dbReference type="SMART" id="SM00100">
    <property type="entry name" value="cNMP"/>
    <property type="match status" value="1"/>
</dbReference>
<dbReference type="AlphaFoldDB" id="C0QE92"/>
<gene>
    <name evidence="6" type="primary">nnrR</name>
    <name evidence="6" type="ordered locus">HRM2_00860</name>
</gene>
<dbReference type="InterPro" id="IPR000595">
    <property type="entry name" value="cNMP-bd_dom"/>
</dbReference>
<dbReference type="InterPro" id="IPR014710">
    <property type="entry name" value="RmlC-like_jellyroll"/>
</dbReference>
<dbReference type="STRING" id="177437.HRM2_00860"/>
<dbReference type="KEGG" id="dat:HRM2_00860"/>
<protein>
    <submittedName>
        <fullName evidence="6">NnrR</fullName>
    </submittedName>
</protein>
<name>C0QE92_DESAH</name>
<dbReference type="CDD" id="cd00092">
    <property type="entry name" value="HTH_CRP"/>
    <property type="match status" value="1"/>
</dbReference>
<dbReference type="OrthoDB" id="3525895at2"/>
<dbReference type="Pfam" id="PF00027">
    <property type="entry name" value="cNMP_binding"/>
    <property type="match status" value="1"/>
</dbReference>
<dbReference type="CDD" id="cd00038">
    <property type="entry name" value="CAP_ED"/>
    <property type="match status" value="1"/>
</dbReference>
<dbReference type="HOGENOM" id="CLU_075053_3_1_7"/>
<dbReference type="PANTHER" id="PTHR24567:SF28">
    <property type="entry name" value="LISTERIOLYSIN REGULATORY PROTEIN"/>
    <property type="match status" value="1"/>
</dbReference>
<keyword evidence="2" id="KW-0238">DNA-binding</keyword>
<dbReference type="GO" id="GO:0005829">
    <property type="term" value="C:cytosol"/>
    <property type="evidence" value="ECO:0007669"/>
    <property type="project" value="TreeGrafter"/>
</dbReference>
<dbReference type="InterPro" id="IPR036388">
    <property type="entry name" value="WH-like_DNA-bd_sf"/>
</dbReference>
<dbReference type="SUPFAM" id="SSF51206">
    <property type="entry name" value="cAMP-binding domain-like"/>
    <property type="match status" value="1"/>
</dbReference>
<dbReference type="Gene3D" id="1.10.10.10">
    <property type="entry name" value="Winged helix-like DNA-binding domain superfamily/Winged helix DNA-binding domain"/>
    <property type="match status" value="1"/>
</dbReference>
<organism evidence="6 7">
    <name type="scientific">Desulforapulum autotrophicum (strain ATCC 43914 / DSM 3382 / VKM B-1955 / HRM2)</name>
    <name type="common">Desulfobacterium autotrophicum</name>
    <dbReference type="NCBI Taxonomy" id="177437"/>
    <lineage>
        <taxon>Bacteria</taxon>
        <taxon>Pseudomonadati</taxon>
        <taxon>Thermodesulfobacteriota</taxon>
        <taxon>Desulfobacteria</taxon>
        <taxon>Desulfobacterales</taxon>
        <taxon>Desulfobacteraceae</taxon>
        <taxon>Desulforapulum</taxon>
    </lineage>
</organism>
<dbReference type="EMBL" id="CP001087">
    <property type="protein sequence ID" value="ACN13209.1"/>
    <property type="molecule type" value="Genomic_DNA"/>
</dbReference>
<dbReference type="eggNOG" id="COG0664">
    <property type="taxonomic scope" value="Bacteria"/>
</dbReference>
<evidence type="ECO:0000313" key="6">
    <source>
        <dbReference type="EMBL" id="ACN13209.1"/>
    </source>
</evidence>
<dbReference type="SMART" id="SM00419">
    <property type="entry name" value="HTH_CRP"/>
    <property type="match status" value="1"/>
</dbReference>
<dbReference type="PRINTS" id="PR00034">
    <property type="entry name" value="HTHCRP"/>
</dbReference>
<evidence type="ECO:0000313" key="7">
    <source>
        <dbReference type="Proteomes" id="UP000000442"/>
    </source>
</evidence>
<dbReference type="PROSITE" id="PS50042">
    <property type="entry name" value="CNMP_BINDING_3"/>
    <property type="match status" value="1"/>
</dbReference>
<dbReference type="Proteomes" id="UP000000442">
    <property type="component" value="Chromosome"/>
</dbReference>
<proteinExistence type="predicted"/>
<dbReference type="GO" id="GO:0003677">
    <property type="term" value="F:DNA binding"/>
    <property type="evidence" value="ECO:0007669"/>
    <property type="project" value="UniProtKB-KW"/>
</dbReference>
<dbReference type="Pfam" id="PF13545">
    <property type="entry name" value="HTH_Crp_2"/>
    <property type="match status" value="1"/>
</dbReference>
<evidence type="ECO:0000259" key="5">
    <source>
        <dbReference type="PROSITE" id="PS51063"/>
    </source>
</evidence>
<evidence type="ECO:0000259" key="4">
    <source>
        <dbReference type="PROSITE" id="PS50042"/>
    </source>
</evidence>
<dbReference type="InterPro" id="IPR050397">
    <property type="entry name" value="Env_Response_Regulators"/>
</dbReference>
<evidence type="ECO:0000256" key="3">
    <source>
        <dbReference type="ARBA" id="ARBA00023163"/>
    </source>
</evidence>
<dbReference type="SUPFAM" id="SSF46785">
    <property type="entry name" value="Winged helix' DNA-binding domain"/>
    <property type="match status" value="1"/>
</dbReference>
<dbReference type="InterPro" id="IPR012318">
    <property type="entry name" value="HTH_CRP"/>
</dbReference>
<dbReference type="RefSeq" id="WP_012662460.1">
    <property type="nucleotide sequence ID" value="NC_012108.1"/>
</dbReference>
<dbReference type="PANTHER" id="PTHR24567">
    <property type="entry name" value="CRP FAMILY TRANSCRIPTIONAL REGULATORY PROTEIN"/>
    <property type="match status" value="1"/>
</dbReference>
<dbReference type="PROSITE" id="PS51063">
    <property type="entry name" value="HTH_CRP_2"/>
    <property type="match status" value="1"/>
</dbReference>
<evidence type="ECO:0000256" key="1">
    <source>
        <dbReference type="ARBA" id="ARBA00023015"/>
    </source>
</evidence>
<keyword evidence="1" id="KW-0805">Transcription regulation</keyword>